<proteinExistence type="predicted"/>
<keyword evidence="1" id="KW-1133">Transmembrane helix</keyword>
<accession>A0A1X2HMR6</accession>
<keyword evidence="1" id="KW-0812">Transmembrane</keyword>
<evidence type="ECO:0000313" key="2">
    <source>
        <dbReference type="EMBL" id="ORZ00176.1"/>
    </source>
</evidence>
<evidence type="ECO:0000313" key="3">
    <source>
        <dbReference type="Proteomes" id="UP000242180"/>
    </source>
</evidence>
<dbReference type="InParanoid" id="A0A1X2HMR6"/>
<dbReference type="AlphaFoldDB" id="A0A1X2HMR6"/>
<dbReference type="Proteomes" id="UP000242180">
    <property type="component" value="Unassembled WGS sequence"/>
</dbReference>
<name>A0A1X2HMR6_SYNRA</name>
<keyword evidence="1" id="KW-0472">Membrane</keyword>
<dbReference type="EMBL" id="MCGN01000002">
    <property type="protein sequence ID" value="ORZ00176.1"/>
    <property type="molecule type" value="Genomic_DNA"/>
</dbReference>
<feature type="transmembrane region" description="Helical" evidence="1">
    <location>
        <begin position="45"/>
        <end position="66"/>
    </location>
</feature>
<protein>
    <submittedName>
        <fullName evidence="2">Uncharacterized protein</fullName>
    </submittedName>
</protein>
<organism evidence="2 3">
    <name type="scientific">Syncephalastrum racemosum</name>
    <name type="common">Filamentous fungus</name>
    <dbReference type="NCBI Taxonomy" id="13706"/>
    <lineage>
        <taxon>Eukaryota</taxon>
        <taxon>Fungi</taxon>
        <taxon>Fungi incertae sedis</taxon>
        <taxon>Mucoromycota</taxon>
        <taxon>Mucoromycotina</taxon>
        <taxon>Mucoromycetes</taxon>
        <taxon>Mucorales</taxon>
        <taxon>Syncephalastraceae</taxon>
        <taxon>Syncephalastrum</taxon>
    </lineage>
</organism>
<reference evidence="2 3" key="1">
    <citation type="submission" date="2016-07" db="EMBL/GenBank/DDBJ databases">
        <title>Pervasive Adenine N6-methylation of Active Genes in Fungi.</title>
        <authorList>
            <consortium name="DOE Joint Genome Institute"/>
            <person name="Mondo S.J."/>
            <person name="Dannebaum R.O."/>
            <person name="Kuo R.C."/>
            <person name="Labutti K."/>
            <person name="Haridas S."/>
            <person name="Kuo A."/>
            <person name="Salamov A."/>
            <person name="Ahrendt S.R."/>
            <person name="Lipzen A."/>
            <person name="Sullivan W."/>
            <person name="Andreopoulos W.B."/>
            <person name="Clum A."/>
            <person name="Lindquist E."/>
            <person name="Daum C."/>
            <person name="Ramamoorthy G.K."/>
            <person name="Gryganskyi A."/>
            <person name="Culley D."/>
            <person name="Magnuson J.K."/>
            <person name="James T.Y."/>
            <person name="O'Malley M.A."/>
            <person name="Stajich J.E."/>
            <person name="Spatafora J.W."/>
            <person name="Visel A."/>
            <person name="Grigoriev I.V."/>
        </authorList>
    </citation>
    <scope>NUCLEOTIDE SEQUENCE [LARGE SCALE GENOMIC DNA]</scope>
    <source>
        <strain evidence="2 3">NRRL 2496</strain>
    </source>
</reference>
<evidence type="ECO:0000256" key="1">
    <source>
        <dbReference type="SAM" id="Phobius"/>
    </source>
</evidence>
<gene>
    <name evidence="2" type="ORF">BCR43DRAFT_511209</name>
</gene>
<keyword evidence="3" id="KW-1185">Reference proteome</keyword>
<comment type="caution">
    <text evidence="2">The sequence shown here is derived from an EMBL/GenBank/DDBJ whole genome shotgun (WGS) entry which is preliminary data.</text>
</comment>
<sequence length="185" mass="20793">MLQHDTDIVSHATTAEDSHIPFTLVRRMDGSNFSTATHQTTTFKVVHVIAAVFGAAVIGIAVFLMYRKRQRRRQQSNQEMQQAHIHPSTTTAAPYYSGALRNDYLQFSELYGHDAQIALPERTKALYDGRRVTSDDEEANTGMHSVSSPAIQQNELQCRLWQHQHMAASSCSISHPARPPPPYHP</sequence>